<dbReference type="Proteomes" id="UP001145145">
    <property type="component" value="Unassembled WGS sequence"/>
</dbReference>
<proteinExistence type="predicted"/>
<dbReference type="InterPro" id="IPR027417">
    <property type="entry name" value="P-loop_NTPase"/>
</dbReference>
<dbReference type="Pfam" id="PF13304">
    <property type="entry name" value="AAA_21"/>
    <property type="match status" value="1"/>
</dbReference>
<sequence>MLIKFSITNFLSFNDKQCFSMEAGKARKNSKRIYRNKNIKLTKCEVIFGANASGKSNLVEAFQFVQDMVVDGLPRGFTNKYFRQIPANQSIPSSFKIELLLDNKHIVYEFSVLLKNGSIEEEHLYELTTSNQEKSIFYRNLKSSIFEAGDYFKNKNAVEKLNMYGEDSIADSELLFLSIINHGKEKMYEDNPELKILRKVYIWFNNLLTVSNPDSILTGYPYFSSSNLNEIANLLNALGTGISDLKIVEVPVDIIKSKVPEELFNKVVADLEKKSAKKGRHHSPSIMLRSYKEFYTFELNDNDDLIIKTIEFSHESKSVYFNLKEESDGTARLLDLIEILLKVSDNRVFVIDEIDRCLHPAMTTRMIELFLKMAEQRNTQLIITSHESRLLATEILRNDEVCFVIKNEKGESILNPLEKYQLRADKKVYSAMFDGTLSDVLPNYNEEKMEFILKKDRS</sequence>
<gene>
    <name evidence="2" type="ORF">Selli1_28650</name>
</gene>
<dbReference type="PANTHER" id="PTHR40396">
    <property type="entry name" value="ATPASE-LIKE PROTEIN"/>
    <property type="match status" value="1"/>
</dbReference>
<keyword evidence="3" id="KW-1185">Reference proteome</keyword>
<organism evidence="2 3">
    <name type="scientific">Sellimonas catena</name>
    <dbReference type="NCBI Taxonomy" id="2994035"/>
    <lineage>
        <taxon>Bacteria</taxon>
        <taxon>Bacillati</taxon>
        <taxon>Bacillota</taxon>
        <taxon>Clostridia</taxon>
        <taxon>Lachnospirales</taxon>
        <taxon>Lachnospiraceae</taxon>
        <taxon>Sellimonas</taxon>
    </lineage>
</organism>
<dbReference type="AlphaFoldDB" id="A0A9W6C5W4"/>
<evidence type="ECO:0000313" key="2">
    <source>
        <dbReference type="EMBL" id="GLG05691.1"/>
    </source>
</evidence>
<evidence type="ECO:0000259" key="1">
    <source>
        <dbReference type="Pfam" id="PF13304"/>
    </source>
</evidence>
<dbReference type="RefSeq" id="WP_281873646.1">
    <property type="nucleotide sequence ID" value="NZ_BSBO01000034.1"/>
</dbReference>
<dbReference type="Gene3D" id="3.40.50.300">
    <property type="entry name" value="P-loop containing nucleotide triphosphate hydrolases"/>
    <property type="match status" value="2"/>
</dbReference>
<accession>A0A9W6C5W4</accession>
<dbReference type="GO" id="GO:0005524">
    <property type="term" value="F:ATP binding"/>
    <property type="evidence" value="ECO:0007669"/>
    <property type="project" value="InterPro"/>
</dbReference>
<name>A0A9W6C5W4_9FIRM</name>
<dbReference type="InterPro" id="IPR003959">
    <property type="entry name" value="ATPase_AAA_core"/>
</dbReference>
<protein>
    <submittedName>
        <fullName evidence="2">Transporter</fullName>
    </submittedName>
</protein>
<evidence type="ECO:0000313" key="3">
    <source>
        <dbReference type="Proteomes" id="UP001145145"/>
    </source>
</evidence>
<dbReference type="GO" id="GO:0016887">
    <property type="term" value="F:ATP hydrolysis activity"/>
    <property type="evidence" value="ECO:0007669"/>
    <property type="project" value="InterPro"/>
</dbReference>
<dbReference type="PANTHER" id="PTHR40396:SF1">
    <property type="entry name" value="ATPASE AAA-TYPE CORE DOMAIN-CONTAINING PROTEIN"/>
    <property type="match status" value="1"/>
</dbReference>
<dbReference type="EMBL" id="BSBO01000034">
    <property type="protein sequence ID" value="GLG05691.1"/>
    <property type="molecule type" value="Genomic_DNA"/>
</dbReference>
<feature type="domain" description="ATPase AAA-type core" evidence="1">
    <location>
        <begin position="46"/>
        <end position="391"/>
    </location>
</feature>
<dbReference type="SUPFAM" id="SSF52540">
    <property type="entry name" value="P-loop containing nucleoside triphosphate hydrolases"/>
    <property type="match status" value="1"/>
</dbReference>
<comment type="caution">
    <text evidence="2">The sequence shown here is derived from an EMBL/GenBank/DDBJ whole genome shotgun (WGS) entry which is preliminary data.</text>
</comment>
<reference evidence="2 3" key="1">
    <citation type="journal article" date="2023" name="Int. J. Syst. Evol. Microbiol.">
        <title>Sellimonas catena sp. nov., isolated from human faeces.</title>
        <authorList>
            <person name="Hisatomi A."/>
            <person name="Ohkuma M."/>
            <person name="Sakamoto M."/>
        </authorList>
    </citation>
    <scope>NUCLEOTIDE SEQUENCE [LARGE SCALE GENOMIC DNA]</scope>
    <source>
        <strain evidence="2 3">12EGH17</strain>
    </source>
</reference>